<dbReference type="Pfam" id="PF04536">
    <property type="entry name" value="TPM_phosphatase"/>
    <property type="match status" value="1"/>
</dbReference>
<dbReference type="AlphaFoldDB" id="A0AAU8MST0"/>
<gene>
    <name evidence="2" type="ORF">ABU614_01575</name>
</gene>
<organism evidence="2">
    <name type="scientific">Lysobacter firmicutimachus</name>
    <dbReference type="NCBI Taxonomy" id="1792846"/>
    <lineage>
        <taxon>Bacteria</taxon>
        <taxon>Pseudomonadati</taxon>
        <taxon>Pseudomonadota</taxon>
        <taxon>Gammaproteobacteria</taxon>
        <taxon>Lysobacterales</taxon>
        <taxon>Lysobacteraceae</taxon>
        <taxon>Lysobacter</taxon>
    </lineage>
</organism>
<dbReference type="RefSeq" id="WP_363798599.1">
    <property type="nucleotide sequence ID" value="NZ_CP159925.1"/>
</dbReference>
<accession>A0AAU8MST0</accession>
<dbReference type="Gene3D" id="3.10.310.50">
    <property type="match status" value="1"/>
</dbReference>
<sequence>MRWWRHLFAPSSRRLFPEASLERIAAAIAAGEARHRGQVCFAVEERLPWRALWAGRDARAAARAAFAALGVWDTAGNSGVLLYLLLAEHRIEIVADRGYAARVGDERWQAVCESIQRGLAAGEAEAAVIAGIAALSEIVAEHFPRGPADAAAGGNELPDRPVLL</sequence>
<proteinExistence type="predicted"/>
<feature type="domain" description="TPM" evidence="1">
    <location>
        <begin position="15"/>
        <end position="137"/>
    </location>
</feature>
<evidence type="ECO:0000259" key="1">
    <source>
        <dbReference type="Pfam" id="PF04536"/>
    </source>
</evidence>
<evidence type="ECO:0000313" key="2">
    <source>
        <dbReference type="EMBL" id="XCO75518.1"/>
    </source>
</evidence>
<protein>
    <submittedName>
        <fullName evidence="2">TPM domain-containing protein</fullName>
    </submittedName>
</protein>
<dbReference type="InterPro" id="IPR007621">
    <property type="entry name" value="TPM_dom"/>
</dbReference>
<reference evidence="2" key="1">
    <citation type="submission" date="2024-06" db="EMBL/GenBank/DDBJ databases">
        <authorList>
            <person name="Li S."/>
        </authorList>
    </citation>
    <scope>NUCLEOTIDE SEQUENCE</scope>
    <source>
        <strain evidence="2">SR10</strain>
    </source>
</reference>
<dbReference type="PANTHER" id="PTHR30373:SF8">
    <property type="entry name" value="BLL7265 PROTEIN"/>
    <property type="match status" value="1"/>
</dbReference>
<dbReference type="PANTHER" id="PTHR30373">
    <property type="entry name" value="UPF0603 PROTEIN YGCG"/>
    <property type="match status" value="1"/>
</dbReference>
<dbReference type="EMBL" id="CP159925">
    <property type="protein sequence ID" value="XCO75518.1"/>
    <property type="molecule type" value="Genomic_DNA"/>
</dbReference>
<name>A0AAU8MST0_9GAMM</name>